<dbReference type="Proteomes" id="UP001595279">
    <property type="component" value="Unassembled WGS sequence"/>
</dbReference>
<protein>
    <submittedName>
        <fullName evidence="1">DUF3231 family protein</fullName>
    </submittedName>
</protein>
<comment type="caution">
    <text evidence="1">The sequence shown here is derived from an EMBL/GenBank/DDBJ whole genome shotgun (WGS) entry which is preliminary data.</text>
</comment>
<organism evidence="1 2">
    <name type="scientific">Virgibacillus xinjiangensis</name>
    <dbReference type="NCBI Taxonomy" id="393090"/>
    <lineage>
        <taxon>Bacteria</taxon>
        <taxon>Bacillati</taxon>
        <taxon>Bacillota</taxon>
        <taxon>Bacilli</taxon>
        <taxon>Bacillales</taxon>
        <taxon>Bacillaceae</taxon>
        <taxon>Virgibacillus</taxon>
    </lineage>
</organism>
<name>A0ABV7CXM4_9BACI</name>
<dbReference type="RefSeq" id="WP_390273231.1">
    <property type="nucleotide sequence ID" value="NZ_JBHRSA010000046.1"/>
</dbReference>
<keyword evidence="2" id="KW-1185">Reference proteome</keyword>
<sequence>MAENNINLTSAEIGCLWTAYMNNSMSEKVLKFLLQHIEDDEIKPIISTSYDLASTHLKQLQYLLEQENYALPHAFTEEDVNMAAPWLFSDIFCLTYVNHMAKVAIVTYSGFIGMCTRKDIRQYFSNSMQESIQFFNQATDIALEKGIEARHPYIEVPTETEYINSKNYYNGLNPFSENRPLNSIEISHLYLNVTTNMVGGKLATAFAQTSPTKEVQDFLLRAKDVSQKHVKIFTSTLMEDDIQAAQSPDVCISNSTTQTFSDKLLMFHISLMTAAGIGNYAAAAAASQRSDLMVNYERLSLETARLAKSGADLMIENNWMEQPPGVKNREKLARDKGKN</sequence>
<evidence type="ECO:0000313" key="1">
    <source>
        <dbReference type="EMBL" id="MFC3041124.1"/>
    </source>
</evidence>
<dbReference type="Gene3D" id="1.20.1260.10">
    <property type="match status" value="2"/>
</dbReference>
<accession>A0ABV7CXM4</accession>
<dbReference type="Pfam" id="PF11553">
    <property type="entry name" value="DUF3231"/>
    <property type="match status" value="2"/>
</dbReference>
<reference evidence="2" key="1">
    <citation type="journal article" date="2019" name="Int. J. Syst. Evol. Microbiol.">
        <title>The Global Catalogue of Microorganisms (GCM) 10K type strain sequencing project: providing services to taxonomists for standard genome sequencing and annotation.</title>
        <authorList>
            <consortium name="The Broad Institute Genomics Platform"/>
            <consortium name="The Broad Institute Genome Sequencing Center for Infectious Disease"/>
            <person name="Wu L."/>
            <person name="Ma J."/>
        </authorList>
    </citation>
    <scope>NUCLEOTIDE SEQUENCE [LARGE SCALE GENOMIC DNA]</scope>
    <source>
        <strain evidence="2">KCTC 13128</strain>
    </source>
</reference>
<evidence type="ECO:0000313" key="2">
    <source>
        <dbReference type="Proteomes" id="UP001595279"/>
    </source>
</evidence>
<gene>
    <name evidence="1" type="ORF">ACFOGI_12825</name>
</gene>
<dbReference type="InterPro" id="IPR021617">
    <property type="entry name" value="DUF3231"/>
</dbReference>
<proteinExistence type="predicted"/>
<dbReference type="InterPro" id="IPR012347">
    <property type="entry name" value="Ferritin-like"/>
</dbReference>
<dbReference type="EMBL" id="JBHRSA010000046">
    <property type="protein sequence ID" value="MFC3041124.1"/>
    <property type="molecule type" value="Genomic_DNA"/>
</dbReference>